<name>A0AAJ6YD89_9HYME</name>
<dbReference type="PANTHER" id="PTHR22909:SF24">
    <property type="entry name" value="GOLGI INTEGRAL MEMBRANE PROTEIN 4-RELATED"/>
    <property type="match status" value="1"/>
</dbReference>
<proteinExistence type="predicted"/>
<dbReference type="Proteomes" id="UP000695007">
    <property type="component" value="Unplaced"/>
</dbReference>
<accession>A0AAJ6YD89</accession>
<dbReference type="GO" id="GO:0000139">
    <property type="term" value="C:Golgi membrane"/>
    <property type="evidence" value="ECO:0007669"/>
    <property type="project" value="InterPro"/>
</dbReference>
<dbReference type="RefSeq" id="XP_011495924.1">
    <property type="nucleotide sequence ID" value="XM_011497622.1"/>
</dbReference>
<dbReference type="GeneID" id="105360656"/>
<keyword evidence="4" id="KW-1185">Reference proteome</keyword>
<keyword evidence="3" id="KW-0472">Membrane</keyword>
<feature type="region of interest" description="Disordered" evidence="2">
    <location>
        <begin position="336"/>
        <end position="463"/>
    </location>
</feature>
<reference evidence="5" key="1">
    <citation type="submission" date="2025-08" db="UniProtKB">
        <authorList>
            <consortium name="RefSeq"/>
        </authorList>
    </citation>
    <scope>IDENTIFICATION</scope>
</reference>
<keyword evidence="1" id="KW-0175">Coiled coil</keyword>
<dbReference type="PANTHER" id="PTHR22909">
    <property type="entry name" value="GOLGI INTEGRAL MEMBRANE PROTEIN 4"/>
    <property type="match status" value="1"/>
</dbReference>
<dbReference type="InterPro" id="IPR042336">
    <property type="entry name" value="GOLIM4"/>
</dbReference>
<feature type="compositionally biased region" description="Basic and acidic residues" evidence="2">
    <location>
        <begin position="425"/>
        <end position="440"/>
    </location>
</feature>
<feature type="transmembrane region" description="Helical" evidence="3">
    <location>
        <begin position="12"/>
        <end position="31"/>
    </location>
</feature>
<dbReference type="AlphaFoldDB" id="A0AAJ6YD89"/>
<evidence type="ECO:0000313" key="4">
    <source>
        <dbReference type="Proteomes" id="UP000695007"/>
    </source>
</evidence>
<evidence type="ECO:0000256" key="1">
    <source>
        <dbReference type="SAM" id="Coils"/>
    </source>
</evidence>
<feature type="compositionally biased region" description="Basic and acidic residues" evidence="2">
    <location>
        <begin position="399"/>
        <end position="410"/>
    </location>
</feature>
<evidence type="ECO:0000256" key="3">
    <source>
        <dbReference type="SAM" id="Phobius"/>
    </source>
</evidence>
<keyword evidence="3" id="KW-0812">Transmembrane</keyword>
<keyword evidence="3" id="KW-1133">Transmembrane helix</keyword>
<evidence type="ECO:0000256" key="2">
    <source>
        <dbReference type="SAM" id="MobiDB-lite"/>
    </source>
</evidence>
<organism evidence="4 5">
    <name type="scientific">Ceratosolen solmsi marchali</name>
    <dbReference type="NCBI Taxonomy" id="326594"/>
    <lineage>
        <taxon>Eukaryota</taxon>
        <taxon>Metazoa</taxon>
        <taxon>Ecdysozoa</taxon>
        <taxon>Arthropoda</taxon>
        <taxon>Hexapoda</taxon>
        <taxon>Insecta</taxon>
        <taxon>Pterygota</taxon>
        <taxon>Neoptera</taxon>
        <taxon>Endopterygota</taxon>
        <taxon>Hymenoptera</taxon>
        <taxon>Apocrita</taxon>
        <taxon>Proctotrupomorpha</taxon>
        <taxon>Chalcidoidea</taxon>
        <taxon>Agaonidae</taxon>
        <taxon>Agaoninae</taxon>
        <taxon>Ceratosolen</taxon>
    </lineage>
</organism>
<feature type="coiled-coil region" evidence="1">
    <location>
        <begin position="66"/>
        <end position="221"/>
    </location>
</feature>
<gene>
    <name evidence="5" type="primary">LOC105360656</name>
</gene>
<feature type="compositionally biased region" description="Acidic residues" evidence="2">
    <location>
        <begin position="441"/>
        <end position="451"/>
    </location>
</feature>
<evidence type="ECO:0000313" key="5">
    <source>
        <dbReference type="RefSeq" id="XP_011495924.1"/>
    </source>
</evidence>
<feature type="compositionally biased region" description="Acidic residues" evidence="2">
    <location>
        <begin position="414"/>
        <end position="423"/>
    </location>
</feature>
<sequence length="463" mass="52872">MSGSRLGRGRAGRLALLGCSALAVVFLMFLYRSTNSEMARLRDLHLKCTQQQEALATQLQVIYEYKLQLEKTLSNEKSANAAAKEELQKKASRERSLRDKDIIEAMQRFNSLQQNYKLLQTEHQDLKDDCKKKEAVALEDSKRLESTLQDLRIQLKKAGEDKEKSMEHLKIKYMELINQKEQLEENYNNLKKLNGDNNGNVEHLEKQVIQLQRELDDVKKSPHFSIGVVKSENTQILPRHEISLDNIENKKSPDIENNEGQVMRPSSFLQVNVSNSDADKIDGLLMMQSASESSSRPSSELKSLSVKAAGKVKLPMGVLPIPRLIDVKPELEPQLSLRKRPQESAGQAPPIKPEETEVDEFEPKEIPKVVESAQKPPARHAGRHDPDGWYKLKPGIQEIGDHHHVEKSGFENEGGNEDVEQYDDYNYKEPLNKNNDLHIEEGEDEREDEDDYMHNNMNAVKHE</sequence>
<protein>
    <submittedName>
        <fullName evidence="5">Pinin-like isoform X2</fullName>
    </submittedName>
</protein>